<dbReference type="GO" id="GO:0006351">
    <property type="term" value="P:DNA-templated transcription"/>
    <property type="evidence" value="ECO:0007669"/>
    <property type="project" value="InterPro"/>
</dbReference>
<dbReference type="GO" id="GO:0003677">
    <property type="term" value="F:DNA binding"/>
    <property type="evidence" value="ECO:0007669"/>
    <property type="project" value="InterPro"/>
</dbReference>
<dbReference type="PROSITE" id="PS50048">
    <property type="entry name" value="ZN2_CY6_FUNGAL_2"/>
    <property type="match status" value="1"/>
</dbReference>
<dbReference type="Gene3D" id="4.10.240.10">
    <property type="entry name" value="Zn(2)-C6 fungal-type DNA-binding domain"/>
    <property type="match status" value="1"/>
</dbReference>
<sequence length="723" mass="80961">MNVNSSRRNGKPASCEPCRLNKTKCDHGHPKCDRCRQRGIEDRCFYHPAPLTRLRTIADDSATDQVRPPKRKRPSQQIPDSGPAFSETSPTQGDKLADAVAADVYHPGFLGPGSYAVLLPQEEGAGEPREREESVASERSDRELTHQHTLSKSMRYRLASDVLSTLGHYNSIKELVLWYCRYNEGGIVPAQIQVDAINALEYVVDKHDLRRKPPSTQLIEQVLETTSRPFTISQSLEACDFHILCSGENVRFEMIGFLLATAGRSLTFGSAPDSLKDPDNKDMKMRFTDELLRASTKCLFLTTMLATVNDVTVWMYDENFLFTVMMCGYTGPPAWRRIGELATQVYALGLHQERKCANAPTWLAETRRRVFCAAYNQDKFISTFLGRPIRISKRHTDTKLPLDLADKEITGDQATLESAIQELDADGWNTKGSWLRASWIRLRHISLQFREEILEFSFVKIDANAQAQLLDISKRLHKSWETLPTHLRYWETCWEENTPPTISLMLITIHLTHWYNEFMIQKLLDSTPTMLNKALLHISIDLLSKSLKLGSIRDRRYDIHRDMLHCLLLFGLPAASVLATALRERHKTTGSSFPADISRPEIIRLLSVLIEYLEAAAHIENSGAGLGEADYSLCRKAAKVFVRVLHGVLGSGPAQEEEGIERTAEGQMAVDLGLDFDLFAGPGLDGLEGVELPGFGLGAAVNGNGNDAAVVDWGQWNVWGGPA</sequence>
<dbReference type="SUPFAM" id="SSF57701">
    <property type="entry name" value="Zn2/Cys6 DNA-binding domain"/>
    <property type="match status" value="1"/>
</dbReference>
<dbReference type="PANTHER" id="PTHR31001:SF82">
    <property type="entry name" value="ZN(II)2CYS6 TRANSCRIPTION FACTOR (EUROFUNG)"/>
    <property type="match status" value="1"/>
</dbReference>
<dbReference type="OrthoDB" id="4898680at2759"/>
<comment type="subcellular location">
    <subcellularLocation>
        <location evidence="1">Nucleus</location>
    </subcellularLocation>
</comment>
<dbReference type="PROSITE" id="PS00463">
    <property type="entry name" value="ZN2_CY6_FUNGAL_1"/>
    <property type="match status" value="1"/>
</dbReference>
<dbReference type="PANTHER" id="PTHR31001">
    <property type="entry name" value="UNCHARACTERIZED TRANSCRIPTIONAL REGULATORY PROTEIN"/>
    <property type="match status" value="1"/>
</dbReference>
<keyword evidence="2" id="KW-0479">Metal-binding</keyword>
<dbReference type="Pfam" id="PF04082">
    <property type="entry name" value="Fungal_trans"/>
    <property type="match status" value="1"/>
</dbReference>
<organism evidence="6 7">
    <name type="scientific">Decorospora gaudefroyi</name>
    <dbReference type="NCBI Taxonomy" id="184978"/>
    <lineage>
        <taxon>Eukaryota</taxon>
        <taxon>Fungi</taxon>
        <taxon>Dikarya</taxon>
        <taxon>Ascomycota</taxon>
        <taxon>Pezizomycotina</taxon>
        <taxon>Dothideomycetes</taxon>
        <taxon>Pleosporomycetidae</taxon>
        <taxon>Pleosporales</taxon>
        <taxon>Pleosporineae</taxon>
        <taxon>Pleosporaceae</taxon>
        <taxon>Decorospora</taxon>
    </lineage>
</organism>
<dbReference type="InterPro" id="IPR050613">
    <property type="entry name" value="Sec_Metabolite_Reg"/>
</dbReference>
<evidence type="ECO:0000256" key="4">
    <source>
        <dbReference type="SAM" id="MobiDB-lite"/>
    </source>
</evidence>
<reference evidence="6" key="1">
    <citation type="submission" date="2020-01" db="EMBL/GenBank/DDBJ databases">
        <authorList>
            <consortium name="DOE Joint Genome Institute"/>
            <person name="Haridas S."/>
            <person name="Albert R."/>
            <person name="Binder M."/>
            <person name="Bloem J."/>
            <person name="Labutti K."/>
            <person name="Salamov A."/>
            <person name="Andreopoulos B."/>
            <person name="Baker S.E."/>
            <person name="Barry K."/>
            <person name="Bills G."/>
            <person name="Bluhm B.H."/>
            <person name="Cannon C."/>
            <person name="Castanera R."/>
            <person name="Culley D.E."/>
            <person name="Daum C."/>
            <person name="Ezra D."/>
            <person name="Gonzalez J.B."/>
            <person name="Henrissat B."/>
            <person name="Kuo A."/>
            <person name="Liang C."/>
            <person name="Lipzen A."/>
            <person name="Lutzoni F."/>
            <person name="Magnuson J."/>
            <person name="Mondo S."/>
            <person name="Nolan M."/>
            <person name="Ohm R."/>
            <person name="Pangilinan J."/>
            <person name="Park H.-J."/>
            <person name="Ramirez L."/>
            <person name="Alfaro M."/>
            <person name="Sun H."/>
            <person name="Tritt A."/>
            <person name="Yoshinaga Y."/>
            <person name="Zwiers L.-H."/>
            <person name="Turgeon B.G."/>
            <person name="Goodwin S.B."/>
            <person name="Spatafora J.W."/>
            <person name="Crous P.W."/>
            <person name="Grigoriev I.V."/>
        </authorList>
    </citation>
    <scope>NUCLEOTIDE SEQUENCE</scope>
    <source>
        <strain evidence="6">P77</strain>
    </source>
</reference>
<dbReference type="SMART" id="SM00066">
    <property type="entry name" value="GAL4"/>
    <property type="match status" value="1"/>
</dbReference>
<dbReference type="InterPro" id="IPR007219">
    <property type="entry name" value="XnlR_reg_dom"/>
</dbReference>
<feature type="region of interest" description="Disordered" evidence="4">
    <location>
        <begin position="55"/>
        <end position="93"/>
    </location>
</feature>
<feature type="domain" description="Zn(2)-C6 fungal-type" evidence="5">
    <location>
        <begin position="14"/>
        <end position="46"/>
    </location>
</feature>
<evidence type="ECO:0000256" key="1">
    <source>
        <dbReference type="ARBA" id="ARBA00004123"/>
    </source>
</evidence>
<proteinExistence type="predicted"/>
<evidence type="ECO:0000256" key="3">
    <source>
        <dbReference type="ARBA" id="ARBA00023242"/>
    </source>
</evidence>
<protein>
    <recommendedName>
        <fullName evidence="5">Zn(2)-C6 fungal-type domain-containing protein</fullName>
    </recommendedName>
</protein>
<name>A0A6A5K4Q8_9PLEO</name>
<dbReference type="GO" id="GO:0000981">
    <property type="term" value="F:DNA-binding transcription factor activity, RNA polymerase II-specific"/>
    <property type="evidence" value="ECO:0007669"/>
    <property type="project" value="InterPro"/>
</dbReference>
<dbReference type="GO" id="GO:0005634">
    <property type="term" value="C:nucleus"/>
    <property type="evidence" value="ECO:0007669"/>
    <property type="project" value="UniProtKB-SubCell"/>
</dbReference>
<dbReference type="CDD" id="cd00067">
    <property type="entry name" value="GAL4"/>
    <property type="match status" value="1"/>
</dbReference>
<dbReference type="CDD" id="cd12148">
    <property type="entry name" value="fungal_TF_MHR"/>
    <property type="match status" value="1"/>
</dbReference>
<keyword evidence="7" id="KW-1185">Reference proteome</keyword>
<feature type="compositionally biased region" description="Basic and acidic residues" evidence="4">
    <location>
        <begin position="126"/>
        <end position="146"/>
    </location>
</feature>
<dbReference type="Proteomes" id="UP000800040">
    <property type="component" value="Unassembled WGS sequence"/>
</dbReference>
<dbReference type="AlphaFoldDB" id="A0A6A5K4Q8"/>
<evidence type="ECO:0000313" key="7">
    <source>
        <dbReference type="Proteomes" id="UP000800040"/>
    </source>
</evidence>
<evidence type="ECO:0000259" key="5">
    <source>
        <dbReference type="PROSITE" id="PS50048"/>
    </source>
</evidence>
<evidence type="ECO:0000313" key="6">
    <source>
        <dbReference type="EMBL" id="KAF1829707.1"/>
    </source>
</evidence>
<dbReference type="GO" id="GO:0008270">
    <property type="term" value="F:zinc ion binding"/>
    <property type="evidence" value="ECO:0007669"/>
    <property type="project" value="InterPro"/>
</dbReference>
<keyword evidence="3" id="KW-0539">Nucleus</keyword>
<evidence type="ECO:0000256" key="2">
    <source>
        <dbReference type="ARBA" id="ARBA00022723"/>
    </source>
</evidence>
<gene>
    <name evidence="6" type="ORF">BDW02DRAFT_135954</name>
</gene>
<feature type="region of interest" description="Disordered" evidence="4">
    <location>
        <begin position="123"/>
        <end position="148"/>
    </location>
</feature>
<dbReference type="EMBL" id="ML975428">
    <property type="protein sequence ID" value="KAF1829707.1"/>
    <property type="molecule type" value="Genomic_DNA"/>
</dbReference>
<dbReference type="InterPro" id="IPR036864">
    <property type="entry name" value="Zn2-C6_fun-type_DNA-bd_sf"/>
</dbReference>
<accession>A0A6A5K4Q8</accession>
<dbReference type="Pfam" id="PF00172">
    <property type="entry name" value="Zn_clus"/>
    <property type="match status" value="1"/>
</dbReference>
<dbReference type="SMART" id="SM00906">
    <property type="entry name" value="Fungal_trans"/>
    <property type="match status" value="1"/>
</dbReference>
<dbReference type="InterPro" id="IPR001138">
    <property type="entry name" value="Zn2Cys6_DnaBD"/>
</dbReference>